<feature type="compositionally biased region" description="Pro residues" evidence="1">
    <location>
        <begin position="12"/>
        <end position="34"/>
    </location>
</feature>
<dbReference type="EMBL" id="BAAAUV010000008">
    <property type="protein sequence ID" value="GAA3216139.1"/>
    <property type="molecule type" value="Genomic_DNA"/>
</dbReference>
<organism evidence="3 4">
    <name type="scientific">Actinocorallia longicatena</name>
    <dbReference type="NCBI Taxonomy" id="111803"/>
    <lineage>
        <taxon>Bacteria</taxon>
        <taxon>Bacillati</taxon>
        <taxon>Actinomycetota</taxon>
        <taxon>Actinomycetes</taxon>
        <taxon>Streptosporangiales</taxon>
        <taxon>Thermomonosporaceae</taxon>
        <taxon>Actinocorallia</taxon>
    </lineage>
</organism>
<evidence type="ECO:0000256" key="1">
    <source>
        <dbReference type="SAM" id="MobiDB-lite"/>
    </source>
</evidence>
<keyword evidence="2" id="KW-0472">Membrane</keyword>
<keyword evidence="4" id="KW-1185">Reference proteome</keyword>
<gene>
    <name evidence="3" type="ORF">GCM10010468_38000</name>
</gene>
<protein>
    <submittedName>
        <fullName evidence="3">Uncharacterized protein</fullName>
    </submittedName>
</protein>
<accession>A0ABP6QDI7</accession>
<sequence>MTEPEPGKPVAGSPPPPPPAPEPDPLPDPEPAPAPAAVAAPPRRRFERVRTLAPAGALGMLAAGLVGGLVGGGVVAIAGTFDDGGPEHHKRPFVRVVPDGRWQYGGGQGDGWGRAYPVPEQGPGFRRFNRYPEEMPVPAPQPQAPTANPAPPLTVSPSPSPSRT</sequence>
<feature type="region of interest" description="Disordered" evidence="1">
    <location>
        <begin position="1"/>
        <end position="43"/>
    </location>
</feature>
<feature type="compositionally biased region" description="Pro residues" evidence="1">
    <location>
        <begin position="135"/>
        <end position="164"/>
    </location>
</feature>
<proteinExistence type="predicted"/>
<keyword evidence="2" id="KW-1133">Transmembrane helix</keyword>
<reference evidence="4" key="1">
    <citation type="journal article" date="2019" name="Int. J. Syst. Evol. Microbiol.">
        <title>The Global Catalogue of Microorganisms (GCM) 10K type strain sequencing project: providing services to taxonomists for standard genome sequencing and annotation.</title>
        <authorList>
            <consortium name="The Broad Institute Genomics Platform"/>
            <consortium name="The Broad Institute Genome Sequencing Center for Infectious Disease"/>
            <person name="Wu L."/>
            <person name="Ma J."/>
        </authorList>
    </citation>
    <scope>NUCLEOTIDE SEQUENCE [LARGE SCALE GENOMIC DNA]</scope>
    <source>
        <strain evidence="4">JCM 9377</strain>
    </source>
</reference>
<feature type="region of interest" description="Disordered" evidence="1">
    <location>
        <begin position="101"/>
        <end position="164"/>
    </location>
</feature>
<feature type="compositionally biased region" description="Gly residues" evidence="1">
    <location>
        <begin position="103"/>
        <end position="112"/>
    </location>
</feature>
<evidence type="ECO:0000256" key="2">
    <source>
        <dbReference type="SAM" id="Phobius"/>
    </source>
</evidence>
<name>A0ABP6QDI7_9ACTN</name>
<evidence type="ECO:0000313" key="4">
    <source>
        <dbReference type="Proteomes" id="UP001501237"/>
    </source>
</evidence>
<dbReference type="Proteomes" id="UP001501237">
    <property type="component" value="Unassembled WGS sequence"/>
</dbReference>
<feature type="transmembrane region" description="Helical" evidence="2">
    <location>
        <begin position="52"/>
        <end position="81"/>
    </location>
</feature>
<keyword evidence="2" id="KW-0812">Transmembrane</keyword>
<evidence type="ECO:0000313" key="3">
    <source>
        <dbReference type="EMBL" id="GAA3216139.1"/>
    </source>
</evidence>
<dbReference type="RefSeq" id="WP_344829832.1">
    <property type="nucleotide sequence ID" value="NZ_BAAAUV010000008.1"/>
</dbReference>
<comment type="caution">
    <text evidence="3">The sequence shown here is derived from an EMBL/GenBank/DDBJ whole genome shotgun (WGS) entry which is preliminary data.</text>
</comment>